<sequence length="241" mass="26960">MTNYQASAALLRTRIVARSARAHDDYFETGAGTKPASKVYEKQASARAAERVVQQARRKRVTSEERSKEIQRRRKWASGGNMPPEIRACYSEAERAALAVIADRCRKKGFCDLCLDEIARVAGVGRTSVQNAIRKARSKGFEHISVRERPQTFGKNLTNIIKIISKSWGSWIIRAIGFKGLNTSVSKVKTSLFETAEKEKTAFERVYAASARNPSNRPDQRQAQPSMNRTGWWQASTAAHG</sequence>
<protein>
    <submittedName>
        <fullName evidence="2">Uncharacterized protein</fullName>
    </submittedName>
</protein>
<dbReference type="AlphaFoldDB" id="A0A1S7QBC0"/>
<proteinExistence type="predicted"/>
<organism evidence="2 3">
    <name type="scientific">Agrobacterium tomkonis CFBP 6623</name>
    <dbReference type="NCBI Taxonomy" id="1183432"/>
    <lineage>
        <taxon>Bacteria</taxon>
        <taxon>Pseudomonadati</taxon>
        <taxon>Pseudomonadota</taxon>
        <taxon>Alphaproteobacteria</taxon>
        <taxon>Hyphomicrobiales</taxon>
        <taxon>Rhizobiaceae</taxon>
        <taxon>Rhizobium/Agrobacterium group</taxon>
        <taxon>Agrobacterium</taxon>
        <taxon>Agrobacterium tumefaciens complex</taxon>
    </lineage>
</organism>
<reference evidence="3" key="1">
    <citation type="submission" date="2016-01" db="EMBL/GenBank/DDBJ databases">
        <authorList>
            <person name="Regsiter A."/>
            <person name="william w."/>
        </authorList>
    </citation>
    <scope>NUCLEOTIDE SEQUENCE [LARGE SCALE GENOMIC DNA]</scope>
    <source>
        <strain evidence="3">CFBP 6623</strain>
    </source>
</reference>
<dbReference type="STRING" id="1183432.AGR3A_Cc420187"/>
<evidence type="ECO:0000313" key="2">
    <source>
        <dbReference type="EMBL" id="CUX34255.1"/>
    </source>
</evidence>
<name>A0A1S7QBC0_9HYPH</name>
<evidence type="ECO:0000313" key="3">
    <source>
        <dbReference type="Proteomes" id="UP000191988"/>
    </source>
</evidence>
<feature type="compositionally biased region" description="Polar residues" evidence="1">
    <location>
        <begin position="212"/>
        <end position="241"/>
    </location>
</feature>
<accession>A0A1S7QBC0</accession>
<keyword evidence="3" id="KW-1185">Reference proteome</keyword>
<dbReference type="EMBL" id="FBWK01000037">
    <property type="protein sequence ID" value="CUX34255.1"/>
    <property type="molecule type" value="Genomic_DNA"/>
</dbReference>
<feature type="compositionally biased region" description="Basic and acidic residues" evidence="1">
    <location>
        <begin position="61"/>
        <end position="70"/>
    </location>
</feature>
<evidence type="ECO:0000256" key="1">
    <source>
        <dbReference type="SAM" id="MobiDB-lite"/>
    </source>
</evidence>
<feature type="region of interest" description="Disordered" evidence="1">
    <location>
        <begin position="209"/>
        <end position="241"/>
    </location>
</feature>
<dbReference type="RefSeq" id="WP_080842303.1">
    <property type="nucleotide sequence ID" value="NZ_LT009723.1"/>
</dbReference>
<dbReference type="Proteomes" id="UP000191988">
    <property type="component" value="Unassembled WGS sequence"/>
</dbReference>
<gene>
    <name evidence="2" type="ORF">AGR3A_Cc420187</name>
</gene>
<feature type="region of interest" description="Disordered" evidence="1">
    <location>
        <begin position="56"/>
        <end position="78"/>
    </location>
</feature>